<dbReference type="Proteomes" id="UP000798662">
    <property type="component" value="Chromosome 3"/>
</dbReference>
<keyword evidence="2" id="KW-1185">Reference proteome</keyword>
<protein>
    <submittedName>
        <fullName evidence="1">Uncharacterized protein</fullName>
    </submittedName>
</protein>
<evidence type="ECO:0000313" key="2">
    <source>
        <dbReference type="Proteomes" id="UP000798662"/>
    </source>
</evidence>
<evidence type="ECO:0000313" key="1">
    <source>
        <dbReference type="EMBL" id="KAK1869495.1"/>
    </source>
</evidence>
<reference evidence="1" key="1">
    <citation type="submission" date="2019-11" db="EMBL/GenBank/DDBJ databases">
        <title>Nori genome reveals adaptations in red seaweeds to the harsh intertidal environment.</title>
        <authorList>
            <person name="Wang D."/>
            <person name="Mao Y."/>
        </authorList>
    </citation>
    <scope>NUCLEOTIDE SEQUENCE</scope>
    <source>
        <tissue evidence="1">Gametophyte</tissue>
    </source>
</reference>
<dbReference type="EMBL" id="CM020620">
    <property type="protein sequence ID" value="KAK1869495.1"/>
    <property type="molecule type" value="Genomic_DNA"/>
</dbReference>
<proteinExistence type="predicted"/>
<gene>
    <name evidence="1" type="ORF">I4F81_011971</name>
</gene>
<comment type="caution">
    <text evidence="1">The sequence shown here is derived from an EMBL/GenBank/DDBJ whole genome shotgun (WGS) entry which is preliminary data.</text>
</comment>
<name>A0ACC3CHS2_PYRYE</name>
<organism evidence="1 2">
    <name type="scientific">Pyropia yezoensis</name>
    <name type="common">Susabi-nori</name>
    <name type="synonym">Porphyra yezoensis</name>
    <dbReference type="NCBI Taxonomy" id="2788"/>
    <lineage>
        <taxon>Eukaryota</taxon>
        <taxon>Rhodophyta</taxon>
        <taxon>Bangiophyceae</taxon>
        <taxon>Bangiales</taxon>
        <taxon>Bangiaceae</taxon>
        <taxon>Pyropia</taxon>
    </lineage>
</organism>
<sequence length="236" mass="25822">MERRLASLSAFLGHMHLVRHMVLDQTAHYRPDDPGRRDAYRLWWDMVLPALSRLPIRSLSAGEGAVSALVDAPIGTVPLRHLKLLPMCHSDREHWRGALSVLTRHQQSLERLVVDAFCSAPIAEGGGEPWSVASLFGPVGGLPALTALTLCCPLTTAIAKSVAAACPALESLTLKQDIYGEHDEGVLGCWKYPEALPRLSSLHVRSGCSFASLNDDTGFSRLMRGRRLRQLTVGEE</sequence>
<accession>A0ACC3CHS2</accession>